<dbReference type="PANTHER" id="PTHR46564:SF1">
    <property type="entry name" value="TRANSPOSASE"/>
    <property type="match status" value="1"/>
</dbReference>
<dbReference type="AlphaFoldDB" id="A0A0C9SV61"/>
<feature type="non-terminal residue" evidence="2">
    <location>
        <position position="1"/>
    </location>
</feature>
<evidence type="ECO:0000313" key="3">
    <source>
        <dbReference type="Proteomes" id="UP000053647"/>
    </source>
</evidence>
<organism evidence="2 3">
    <name type="scientific">Paxillus involutus ATCC 200175</name>
    <dbReference type="NCBI Taxonomy" id="664439"/>
    <lineage>
        <taxon>Eukaryota</taxon>
        <taxon>Fungi</taxon>
        <taxon>Dikarya</taxon>
        <taxon>Basidiomycota</taxon>
        <taxon>Agaricomycotina</taxon>
        <taxon>Agaricomycetes</taxon>
        <taxon>Agaricomycetidae</taxon>
        <taxon>Boletales</taxon>
        <taxon>Paxilineae</taxon>
        <taxon>Paxillaceae</taxon>
        <taxon>Paxillus</taxon>
    </lineage>
</organism>
<dbReference type="Gene3D" id="3.30.420.10">
    <property type="entry name" value="Ribonuclease H-like superfamily/Ribonuclease H"/>
    <property type="match status" value="1"/>
</dbReference>
<evidence type="ECO:0000313" key="2">
    <source>
        <dbReference type="EMBL" id="KIJ13144.1"/>
    </source>
</evidence>
<feature type="non-terminal residue" evidence="2">
    <location>
        <position position="143"/>
    </location>
</feature>
<dbReference type="PANTHER" id="PTHR46564">
    <property type="entry name" value="TRANSPOSASE"/>
    <property type="match status" value="1"/>
</dbReference>
<reference evidence="2 3" key="1">
    <citation type="submission" date="2014-06" db="EMBL/GenBank/DDBJ databases">
        <authorList>
            <consortium name="DOE Joint Genome Institute"/>
            <person name="Kuo A."/>
            <person name="Kohler A."/>
            <person name="Nagy L.G."/>
            <person name="Floudas D."/>
            <person name="Copeland A."/>
            <person name="Barry K.W."/>
            <person name="Cichocki N."/>
            <person name="Veneault-Fourrey C."/>
            <person name="LaButti K."/>
            <person name="Lindquist E.A."/>
            <person name="Lipzen A."/>
            <person name="Lundell T."/>
            <person name="Morin E."/>
            <person name="Murat C."/>
            <person name="Sun H."/>
            <person name="Tunlid A."/>
            <person name="Henrissat B."/>
            <person name="Grigoriev I.V."/>
            <person name="Hibbett D.S."/>
            <person name="Martin F."/>
            <person name="Nordberg H.P."/>
            <person name="Cantor M.N."/>
            <person name="Hua S.X."/>
        </authorList>
    </citation>
    <scope>NUCLEOTIDE SEQUENCE [LARGE SCALE GENOMIC DNA]</scope>
    <source>
        <strain evidence="2 3">ATCC 200175</strain>
    </source>
</reference>
<dbReference type="HOGENOM" id="CLU_056788_11_0_1"/>
<sequence length="143" mass="16456">GLTRKMLHKLAIERDEQRRDQWRHMIATELSPDASQLVFVDETSKNELTWARHYRRVASGTRATISDVFVRGDRYSLIATITIDGYLAVEVVEGSYDSDSFYTYVADKVLPNMNPFPAERSVLVLDNCRIHHNEDLTDLVRNA</sequence>
<feature type="domain" description="Tc1-like transposase DDE" evidence="1">
    <location>
        <begin position="36"/>
        <end position="142"/>
    </location>
</feature>
<gene>
    <name evidence="2" type="ORF">PAXINDRAFT_47789</name>
</gene>
<reference evidence="3" key="2">
    <citation type="submission" date="2015-01" db="EMBL/GenBank/DDBJ databases">
        <title>Evolutionary Origins and Diversification of the Mycorrhizal Mutualists.</title>
        <authorList>
            <consortium name="DOE Joint Genome Institute"/>
            <consortium name="Mycorrhizal Genomics Consortium"/>
            <person name="Kohler A."/>
            <person name="Kuo A."/>
            <person name="Nagy L.G."/>
            <person name="Floudas D."/>
            <person name="Copeland A."/>
            <person name="Barry K.W."/>
            <person name="Cichocki N."/>
            <person name="Veneault-Fourrey C."/>
            <person name="LaButti K."/>
            <person name="Lindquist E.A."/>
            <person name="Lipzen A."/>
            <person name="Lundell T."/>
            <person name="Morin E."/>
            <person name="Murat C."/>
            <person name="Riley R."/>
            <person name="Ohm R."/>
            <person name="Sun H."/>
            <person name="Tunlid A."/>
            <person name="Henrissat B."/>
            <person name="Grigoriev I.V."/>
            <person name="Hibbett D.S."/>
            <person name="Martin F."/>
        </authorList>
    </citation>
    <scope>NUCLEOTIDE SEQUENCE [LARGE SCALE GENOMIC DNA]</scope>
    <source>
        <strain evidence="3">ATCC 200175</strain>
    </source>
</reference>
<dbReference type="InterPro" id="IPR038717">
    <property type="entry name" value="Tc1-like_DDE_dom"/>
</dbReference>
<dbReference type="GO" id="GO:0003676">
    <property type="term" value="F:nucleic acid binding"/>
    <property type="evidence" value="ECO:0007669"/>
    <property type="project" value="InterPro"/>
</dbReference>
<evidence type="ECO:0000259" key="1">
    <source>
        <dbReference type="Pfam" id="PF13358"/>
    </source>
</evidence>
<accession>A0A0C9SV61</accession>
<protein>
    <recommendedName>
        <fullName evidence="1">Tc1-like transposase DDE domain-containing protein</fullName>
    </recommendedName>
</protein>
<dbReference type="EMBL" id="KN819355">
    <property type="protein sequence ID" value="KIJ13144.1"/>
    <property type="molecule type" value="Genomic_DNA"/>
</dbReference>
<dbReference type="Pfam" id="PF13358">
    <property type="entry name" value="DDE_3"/>
    <property type="match status" value="1"/>
</dbReference>
<proteinExistence type="predicted"/>
<keyword evidence="3" id="KW-1185">Reference proteome</keyword>
<name>A0A0C9SV61_PAXIN</name>
<dbReference type="Proteomes" id="UP000053647">
    <property type="component" value="Unassembled WGS sequence"/>
</dbReference>
<dbReference type="InterPro" id="IPR036397">
    <property type="entry name" value="RNaseH_sf"/>
</dbReference>
<dbReference type="OrthoDB" id="2266637at2759"/>